<comment type="caution">
    <text evidence="3">The sequence shown here is derived from an EMBL/GenBank/DDBJ whole genome shotgun (WGS) entry which is preliminary data.</text>
</comment>
<dbReference type="SUPFAM" id="SSF47413">
    <property type="entry name" value="lambda repressor-like DNA-binding domains"/>
    <property type="match status" value="1"/>
</dbReference>
<sequence>MLGCFCKQKEVRKMVNIAELRMRHGKMSQKELAKELGTEQANISRWENNPLSMNSKNLIKVALYFNVSIDDLLGVDKSA</sequence>
<evidence type="ECO:0000313" key="3">
    <source>
        <dbReference type="EMBL" id="EFM82321.1"/>
    </source>
</evidence>
<name>A0A125W4T6_ENTFL</name>
<keyword evidence="1 3" id="KW-0238">DNA-binding</keyword>
<dbReference type="Gene3D" id="1.10.260.40">
    <property type="entry name" value="lambda repressor-like DNA-binding domains"/>
    <property type="match status" value="1"/>
</dbReference>
<dbReference type="GO" id="GO:0003677">
    <property type="term" value="F:DNA binding"/>
    <property type="evidence" value="ECO:0007669"/>
    <property type="project" value="UniProtKB-KW"/>
</dbReference>
<feature type="domain" description="HTH cro/C1-type" evidence="2">
    <location>
        <begin position="17"/>
        <end position="72"/>
    </location>
</feature>
<dbReference type="Pfam" id="PF01381">
    <property type="entry name" value="HTH_3"/>
    <property type="match status" value="1"/>
</dbReference>
<gene>
    <name evidence="3" type="ORF">HMPREF9498_02048</name>
</gene>
<organism evidence="3 4">
    <name type="scientific">Enterococcus faecalis TX4248</name>
    <dbReference type="NCBI Taxonomy" id="749495"/>
    <lineage>
        <taxon>Bacteria</taxon>
        <taxon>Bacillati</taxon>
        <taxon>Bacillota</taxon>
        <taxon>Bacilli</taxon>
        <taxon>Lactobacillales</taxon>
        <taxon>Enterococcaceae</taxon>
        <taxon>Enterococcus</taxon>
    </lineage>
</organism>
<evidence type="ECO:0000256" key="1">
    <source>
        <dbReference type="ARBA" id="ARBA00023125"/>
    </source>
</evidence>
<dbReference type="HOGENOM" id="CLU_066192_62_11_9"/>
<reference evidence="3 4" key="1">
    <citation type="submission" date="2010-07" db="EMBL/GenBank/DDBJ databases">
        <authorList>
            <person name="Sid Ahmed O."/>
        </authorList>
    </citation>
    <scope>NUCLEOTIDE SEQUENCE [LARGE SCALE GENOMIC DNA]</scope>
    <source>
        <strain evidence="3 4">TX4248</strain>
    </source>
</reference>
<dbReference type="Proteomes" id="UP000004846">
    <property type="component" value="Unassembled WGS sequence"/>
</dbReference>
<dbReference type="PROSITE" id="PS50943">
    <property type="entry name" value="HTH_CROC1"/>
    <property type="match status" value="1"/>
</dbReference>
<dbReference type="AlphaFoldDB" id="A0A125W4T6"/>
<dbReference type="InterPro" id="IPR010982">
    <property type="entry name" value="Lambda_DNA-bd_dom_sf"/>
</dbReference>
<dbReference type="EMBL" id="AEBR01000067">
    <property type="protein sequence ID" value="EFM82321.1"/>
    <property type="molecule type" value="Genomic_DNA"/>
</dbReference>
<evidence type="ECO:0000313" key="4">
    <source>
        <dbReference type="Proteomes" id="UP000004846"/>
    </source>
</evidence>
<evidence type="ECO:0000259" key="2">
    <source>
        <dbReference type="PROSITE" id="PS50943"/>
    </source>
</evidence>
<accession>A0A125W4T6</accession>
<protein>
    <submittedName>
        <fullName evidence="3">DNA-binding helix-turn-helix protein</fullName>
    </submittedName>
</protein>
<dbReference type="PANTHER" id="PTHR46558">
    <property type="entry name" value="TRACRIPTIONAL REGULATORY PROTEIN-RELATED-RELATED"/>
    <property type="match status" value="1"/>
</dbReference>
<dbReference type="PANTHER" id="PTHR46558:SF11">
    <property type="entry name" value="HTH-TYPE TRANSCRIPTIONAL REGULATOR XRE"/>
    <property type="match status" value="1"/>
</dbReference>
<dbReference type="InterPro" id="IPR001387">
    <property type="entry name" value="Cro/C1-type_HTH"/>
</dbReference>
<dbReference type="SMART" id="SM00530">
    <property type="entry name" value="HTH_XRE"/>
    <property type="match status" value="1"/>
</dbReference>
<proteinExistence type="predicted"/>
<dbReference type="CDD" id="cd00093">
    <property type="entry name" value="HTH_XRE"/>
    <property type="match status" value="1"/>
</dbReference>